<dbReference type="InterPro" id="IPR025721">
    <property type="entry name" value="Exosome_cplx_N_dom"/>
</dbReference>
<feature type="domain" description="Exosome complex component CSL4 C-terminal" evidence="4">
    <location>
        <begin position="94"/>
        <end position="133"/>
    </location>
</feature>
<dbReference type="SUPFAM" id="SSF110324">
    <property type="entry name" value="Ribosomal L27 protein-like"/>
    <property type="match status" value="1"/>
</dbReference>
<evidence type="ECO:0000256" key="3">
    <source>
        <dbReference type="ARBA" id="ARBA00022835"/>
    </source>
</evidence>
<dbReference type="GO" id="GO:0006396">
    <property type="term" value="P:RNA processing"/>
    <property type="evidence" value="ECO:0007669"/>
    <property type="project" value="InterPro"/>
</dbReference>
<dbReference type="Pfam" id="PF10447">
    <property type="entry name" value="EXOSC1"/>
    <property type="match status" value="1"/>
</dbReference>
<dbReference type="AlphaFoldDB" id="A0AAD5M344"/>
<evidence type="ECO:0000313" key="6">
    <source>
        <dbReference type="EMBL" id="KAJ0402711.1"/>
    </source>
</evidence>
<keyword evidence="2" id="KW-0963">Cytoplasm</keyword>
<comment type="subcellular location">
    <subcellularLocation>
        <location evidence="1">Nucleus</location>
        <location evidence="1">Nucleolus</location>
    </subcellularLocation>
</comment>
<gene>
    <name evidence="6" type="ORF">P43SY_007853</name>
</gene>
<name>A0AAD5M344_PYTIN</name>
<comment type="caution">
    <text evidence="6">The sequence shown here is derived from an EMBL/GenBank/DDBJ whole genome shotgun (WGS) entry which is preliminary data.</text>
</comment>
<dbReference type="Gene3D" id="2.40.50.140">
    <property type="entry name" value="Nucleic acid-binding proteins"/>
    <property type="match status" value="1"/>
</dbReference>
<keyword evidence="3" id="KW-0271">Exosome</keyword>
<dbReference type="Gene3D" id="2.40.50.100">
    <property type="match status" value="1"/>
</dbReference>
<feature type="domain" description="Exosome complex component N-terminal" evidence="5">
    <location>
        <begin position="7"/>
        <end position="44"/>
    </location>
</feature>
<dbReference type="InterPro" id="IPR039771">
    <property type="entry name" value="Csl4"/>
</dbReference>
<keyword evidence="7" id="KW-1185">Reference proteome</keyword>
<dbReference type="PANTHER" id="PTHR12686:SF8">
    <property type="entry name" value="EXOSOME COMPLEX COMPONENT CSL4"/>
    <property type="match status" value="1"/>
</dbReference>
<evidence type="ECO:0000256" key="1">
    <source>
        <dbReference type="ARBA" id="ARBA00004604"/>
    </source>
</evidence>
<accession>A0AAD5M344</accession>
<dbReference type="GO" id="GO:0003723">
    <property type="term" value="F:RNA binding"/>
    <property type="evidence" value="ECO:0007669"/>
    <property type="project" value="InterPro"/>
</dbReference>
<evidence type="ECO:0000256" key="2">
    <source>
        <dbReference type="ARBA" id="ARBA00022490"/>
    </source>
</evidence>
<dbReference type="EMBL" id="JAKCXM010000096">
    <property type="protein sequence ID" value="KAJ0402711.1"/>
    <property type="molecule type" value="Genomic_DNA"/>
</dbReference>
<dbReference type="GO" id="GO:0000176">
    <property type="term" value="C:nuclear exosome (RNase complex)"/>
    <property type="evidence" value="ECO:0007669"/>
    <property type="project" value="TreeGrafter"/>
</dbReference>
<dbReference type="GO" id="GO:0005730">
    <property type="term" value="C:nucleolus"/>
    <property type="evidence" value="ECO:0007669"/>
    <property type="project" value="UniProtKB-SubCell"/>
</dbReference>
<dbReference type="SUPFAM" id="SSF50249">
    <property type="entry name" value="Nucleic acid-binding proteins"/>
    <property type="match status" value="1"/>
</dbReference>
<organism evidence="6 7">
    <name type="scientific">Pythium insidiosum</name>
    <name type="common">Pythiosis disease agent</name>
    <dbReference type="NCBI Taxonomy" id="114742"/>
    <lineage>
        <taxon>Eukaryota</taxon>
        <taxon>Sar</taxon>
        <taxon>Stramenopiles</taxon>
        <taxon>Oomycota</taxon>
        <taxon>Peronosporomycetes</taxon>
        <taxon>Pythiales</taxon>
        <taxon>Pythiaceae</taxon>
        <taxon>Pythium</taxon>
    </lineage>
</organism>
<dbReference type="GO" id="GO:0005737">
    <property type="term" value="C:cytoplasm"/>
    <property type="evidence" value="ECO:0007669"/>
    <property type="project" value="TreeGrafter"/>
</dbReference>
<dbReference type="PANTHER" id="PTHR12686">
    <property type="entry name" value="3'-5' EXORIBONUCLEASE CSL4-RELATED"/>
    <property type="match status" value="1"/>
</dbReference>
<dbReference type="Pfam" id="PF14382">
    <property type="entry name" value="ECR1_N"/>
    <property type="match status" value="1"/>
</dbReference>
<evidence type="ECO:0000259" key="4">
    <source>
        <dbReference type="Pfam" id="PF10447"/>
    </source>
</evidence>
<evidence type="ECO:0000259" key="5">
    <source>
        <dbReference type="Pfam" id="PF14382"/>
    </source>
</evidence>
<reference evidence="6" key="1">
    <citation type="submission" date="2021-12" db="EMBL/GenBank/DDBJ databases">
        <title>Prjna785345.</title>
        <authorList>
            <person name="Rujirawat T."/>
            <person name="Krajaejun T."/>
        </authorList>
    </citation>
    <scope>NUCLEOTIDE SEQUENCE</scope>
    <source>
        <strain evidence="6">Pi057C3</strain>
    </source>
</reference>
<proteinExistence type="predicted"/>
<sequence length="167" mass="17969">MTPTPSFALPGQRLAALQPSMRAGSGTYVRDGAVYASIAGQWSIESNEVRVTRVSKPIGSSQVLRLGDVVVCKITKVSTRQVLVDILCVRDTVLQESFPGTIRLEDVRNHDIDKLVLEDLFSPGMLVKAAVLSFGDTRSYFLSTAKAGLGIIRSAPQNADDGDVDMS</sequence>
<dbReference type="InterPro" id="IPR019495">
    <property type="entry name" value="EXOSC1_C"/>
</dbReference>
<evidence type="ECO:0000313" key="7">
    <source>
        <dbReference type="Proteomes" id="UP001209570"/>
    </source>
</evidence>
<dbReference type="InterPro" id="IPR012340">
    <property type="entry name" value="NA-bd_OB-fold"/>
</dbReference>
<protein>
    <recommendedName>
        <fullName evidence="8">Exosome complex component CSL4</fullName>
    </recommendedName>
</protein>
<evidence type="ECO:0008006" key="8">
    <source>
        <dbReference type="Google" id="ProtNLM"/>
    </source>
</evidence>
<dbReference type="Proteomes" id="UP001209570">
    <property type="component" value="Unassembled WGS sequence"/>
</dbReference>